<dbReference type="Proteomes" id="UP000886520">
    <property type="component" value="Chromosome 22"/>
</dbReference>
<evidence type="ECO:0000256" key="1">
    <source>
        <dbReference type="ARBA" id="ARBA00022528"/>
    </source>
</evidence>
<protein>
    <submittedName>
        <fullName evidence="3">Uncharacterized protein</fullName>
    </submittedName>
</protein>
<dbReference type="PANTHER" id="PTHR11702">
    <property type="entry name" value="DEVELOPMENTALLY REGULATED GTP-BINDING PROTEIN-RELATED"/>
    <property type="match status" value="1"/>
</dbReference>
<keyword evidence="1" id="KW-0934">Plastid</keyword>
<proteinExistence type="predicted"/>
<keyword evidence="4" id="KW-1185">Reference proteome</keyword>
<evidence type="ECO:0000313" key="4">
    <source>
        <dbReference type="Proteomes" id="UP000886520"/>
    </source>
</evidence>
<feature type="region of interest" description="Disordered" evidence="2">
    <location>
        <begin position="126"/>
        <end position="156"/>
    </location>
</feature>
<sequence>MPLQKTRWKIAGYFCEELQMYNPDYLERPHIVVLNKLDIPEAEARFESLKEQILMLGTQSTNPPESDDNGSDDLLIDCGASSVNAREYFFSQQEPVRKFPHAAAVAGISALEGLGVEDLLIMIRSTHESTDSKPQKPAERRLQPKPEMYVPPKWEL</sequence>
<dbReference type="GO" id="GO:0003924">
    <property type="term" value="F:GTPase activity"/>
    <property type="evidence" value="ECO:0007669"/>
    <property type="project" value="InterPro"/>
</dbReference>
<dbReference type="InterPro" id="IPR027417">
    <property type="entry name" value="P-loop_NTPase"/>
</dbReference>
<accession>A0A9D4Z5V0</accession>
<dbReference type="AlphaFoldDB" id="A0A9D4Z5V0"/>
<comment type="caution">
    <text evidence="3">The sequence shown here is derived from an EMBL/GenBank/DDBJ whole genome shotgun (WGS) entry which is preliminary data.</text>
</comment>
<dbReference type="GO" id="GO:0005739">
    <property type="term" value="C:mitochondrion"/>
    <property type="evidence" value="ECO:0007669"/>
    <property type="project" value="TreeGrafter"/>
</dbReference>
<reference evidence="3" key="1">
    <citation type="submission" date="2021-01" db="EMBL/GenBank/DDBJ databases">
        <title>Adiantum capillus-veneris genome.</title>
        <authorList>
            <person name="Fang Y."/>
            <person name="Liao Q."/>
        </authorList>
    </citation>
    <scope>NUCLEOTIDE SEQUENCE</scope>
    <source>
        <strain evidence="3">H3</strain>
        <tissue evidence="3">Leaf</tissue>
    </source>
</reference>
<name>A0A9D4Z5V0_ADICA</name>
<feature type="compositionally biased region" description="Basic and acidic residues" evidence="2">
    <location>
        <begin position="126"/>
        <end position="144"/>
    </location>
</feature>
<dbReference type="Gene3D" id="3.40.50.300">
    <property type="entry name" value="P-loop containing nucleotide triphosphate hydrolases"/>
    <property type="match status" value="1"/>
</dbReference>
<dbReference type="InterPro" id="IPR045086">
    <property type="entry name" value="OBG_GTPase"/>
</dbReference>
<dbReference type="EMBL" id="JABFUD020000022">
    <property type="protein sequence ID" value="KAI5062245.1"/>
    <property type="molecule type" value="Genomic_DNA"/>
</dbReference>
<organism evidence="3 4">
    <name type="scientific">Adiantum capillus-veneris</name>
    <name type="common">Maidenhair fern</name>
    <dbReference type="NCBI Taxonomy" id="13818"/>
    <lineage>
        <taxon>Eukaryota</taxon>
        <taxon>Viridiplantae</taxon>
        <taxon>Streptophyta</taxon>
        <taxon>Embryophyta</taxon>
        <taxon>Tracheophyta</taxon>
        <taxon>Polypodiopsida</taxon>
        <taxon>Polypodiidae</taxon>
        <taxon>Polypodiales</taxon>
        <taxon>Pteridineae</taxon>
        <taxon>Pteridaceae</taxon>
        <taxon>Vittarioideae</taxon>
        <taxon>Adiantum</taxon>
    </lineage>
</organism>
<keyword evidence="1" id="KW-0150">Chloroplast</keyword>
<gene>
    <name evidence="3" type="ORF">GOP47_0022784</name>
</gene>
<evidence type="ECO:0000256" key="2">
    <source>
        <dbReference type="SAM" id="MobiDB-lite"/>
    </source>
</evidence>
<dbReference type="OrthoDB" id="1608916at2759"/>
<dbReference type="GO" id="GO:0005525">
    <property type="term" value="F:GTP binding"/>
    <property type="evidence" value="ECO:0007669"/>
    <property type="project" value="InterPro"/>
</dbReference>
<evidence type="ECO:0000313" key="3">
    <source>
        <dbReference type="EMBL" id="KAI5062245.1"/>
    </source>
</evidence>
<dbReference type="PANTHER" id="PTHR11702:SF39">
    <property type="entry name" value="GTP-BINDING PROTEIN OBGC2-RELATED"/>
    <property type="match status" value="1"/>
</dbReference>
<dbReference type="SUPFAM" id="SSF52540">
    <property type="entry name" value="P-loop containing nucleoside triphosphate hydrolases"/>
    <property type="match status" value="1"/>
</dbReference>